<feature type="domain" description="TrmE-type G" evidence="8">
    <location>
        <begin position="215"/>
        <end position="372"/>
    </location>
</feature>
<evidence type="ECO:0000256" key="1">
    <source>
        <dbReference type="ARBA" id="ARBA00011043"/>
    </source>
</evidence>
<dbReference type="InterPro" id="IPR027368">
    <property type="entry name" value="MnmE_dom2"/>
</dbReference>
<keyword evidence="2 6" id="KW-0819">tRNA processing</keyword>
<comment type="subunit">
    <text evidence="6">Homodimer. Heterotetramer of two MnmE and two MnmG subunits.</text>
</comment>
<comment type="subcellular location">
    <subcellularLocation>
        <location evidence="6">Cytoplasm</location>
    </subcellularLocation>
</comment>
<evidence type="ECO:0000313" key="9">
    <source>
        <dbReference type="EMBL" id="PXV64946.1"/>
    </source>
</evidence>
<dbReference type="GO" id="GO:0046872">
    <property type="term" value="F:metal ion binding"/>
    <property type="evidence" value="ECO:0007669"/>
    <property type="project" value="UniProtKB-KW"/>
</dbReference>
<dbReference type="AlphaFoldDB" id="A0A318E201"/>
<feature type="binding site" evidence="6">
    <location>
        <position position="250"/>
    </location>
    <ligand>
        <name>Mg(2+)</name>
        <dbReference type="ChEBI" id="CHEBI:18420"/>
    </ligand>
</feature>
<keyword evidence="6" id="KW-0963">Cytoplasm</keyword>
<dbReference type="CDD" id="cd04164">
    <property type="entry name" value="trmE"/>
    <property type="match status" value="1"/>
</dbReference>
<sequence length="449" mass="47885">MSVTDTIVAIATAAGRGAIGIVRLSGPQAFAIAERIAGPLPAPREAALRAFRDADGEGIDQGLVLCFAAPATFTGEDVVELQGHGGSVVLQSLVEAACRHGARVARPGEFSERAFLNDRIDLVQAEAIADLIDAGTRDAARAARRSLDGALSQRVRTLAAALLELRVHVEGALDFSDEDIDWLADRKLHARVETLRTGLQQLLAEAGRGRRLRDGLVVALAGRPNVGKSTLLNRLAGADVAIVTDIAGTTRDVLREHLDLDGLPLTLIDTAGLRDTDDTVEREGVRRARAALDRAELALFVSDAGANLGTGDQALLQSLRADLPRLIVHNKCDLHGLAAAREERDGHVHLHLSAATGDGIDRLVRELHRVAGLGERTQTTFSARTRHVDALRRTLGFVVDAEQRLHEGANAELAAEELRLAHDALGEITGRVTSEDLLGAVFSRFCIGK</sequence>
<accession>A0A318E201</accession>
<feature type="binding site" evidence="6">
    <location>
        <position position="23"/>
    </location>
    <ligand>
        <name>(6S)-5-formyl-5,6,7,8-tetrahydrofolate</name>
        <dbReference type="ChEBI" id="CHEBI:57457"/>
    </ligand>
</feature>
<dbReference type="GO" id="GO:0030488">
    <property type="term" value="P:tRNA methylation"/>
    <property type="evidence" value="ECO:0007669"/>
    <property type="project" value="TreeGrafter"/>
</dbReference>
<comment type="caution">
    <text evidence="9">The sequence shown here is derived from an EMBL/GenBank/DDBJ whole genome shotgun (WGS) entry which is preliminary data.</text>
</comment>
<keyword evidence="5 6" id="KW-0342">GTP-binding</keyword>
<dbReference type="InterPro" id="IPR025867">
    <property type="entry name" value="MnmE_helical"/>
</dbReference>
<dbReference type="InterPro" id="IPR027417">
    <property type="entry name" value="P-loop_NTPase"/>
</dbReference>
<dbReference type="GO" id="GO:0005829">
    <property type="term" value="C:cytosol"/>
    <property type="evidence" value="ECO:0007669"/>
    <property type="project" value="TreeGrafter"/>
</dbReference>
<comment type="cofactor">
    <cofactor evidence="6">
        <name>K(+)</name>
        <dbReference type="ChEBI" id="CHEBI:29103"/>
    </cofactor>
    <text evidence="6">Binds 1 potassium ion per subunit.</text>
</comment>
<reference evidence="9 10" key="1">
    <citation type="submission" date="2018-04" db="EMBL/GenBank/DDBJ databases">
        <title>Genomic Encyclopedia of Type Strains, Phase IV (KMG-IV): sequencing the most valuable type-strain genomes for metagenomic binning, comparative biology and taxonomic classification.</title>
        <authorList>
            <person name="Goeker M."/>
        </authorList>
    </citation>
    <scope>NUCLEOTIDE SEQUENCE [LARGE SCALE GENOMIC DNA]</scope>
    <source>
        <strain evidence="9 10">DSM 104150</strain>
    </source>
</reference>
<dbReference type="NCBIfam" id="TIGR00231">
    <property type="entry name" value="small_GTP"/>
    <property type="match status" value="1"/>
</dbReference>
<comment type="similarity">
    <text evidence="1 6 7">Belongs to the TRAFAC class TrmE-Era-EngA-EngB-Septin-like GTPase superfamily. TrmE GTPase family.</text>
</comment>
<protein>
    <recommendedName>
        <fullName evidence="6">tRNA modification GTPase MnmE</fullName>
        <ecNumber evidence="6">3.6.-.-</ecNumber>
    </recommendedName>
</protein>
<dbReference type="EC" id="3.6.-.-" evidence="6"/>
<evidence type="ECO:0000256" key="3">
    <source>
        <dbReference type="ARBA" id="ARBA00022741"/>
    </source>
</evidence>
<dbReference type="CDD" id="cd14858">
    <property type="entry name" value="TrmE_N"/>
    <property type="match status" value="1"/>
</dbReference>
<evidence type="ECO:0000256" key="2">
    <source>
        <dbReference type="ARBA" id="ARBA00022694"/>
    </source>
</evidence>
<evidence type="ECO:0000256" key="6">
    <source>
        <dbReference type="HAMAP-Rule" id="MF_00379"/>
    </source>
</evidence>
<dbReference type="Pfam" id="PF12631">
    <property type="entry name" value="MnmE_helical"/>
    <property type="match status" value="1"/>
</dbReference>
<feature type="binding site" evidence="6">
    <location>
        <position position="246"/>
    </location>
    <ligand>
        <name>K(+)</name>
        <dbReference type="ChEBI" id="CHEBI:29103"/>
    </ligand>
</feature>
<feature type="binding site" evidence="6">
    <location>
        <begin position="225"/>
        <end position="230"/>
    </location>
    <ligand>
        <name>GTP</name>
        <dbReference type="ChEBI" id="CHEBI:37565"/>
    </ligand>
</feature>
<gene>
    <name evidence="6" type="primary">mnmE</name>
    <name evidence="6" type="synonym">trmE</name>
    <name evidence="9" type="ORF">C8D93_111118</name>
</gene>
<feature type="binding site" evidence="6">
    <location>
        <position position="449"/>
    </location>
    <ligand>
        <name>(6S)-5-formyl-5,6,7,8-tetrahydrofolate</name>
        <dbReference type="ChEBI" id="CHEBI:57457"/>
    </ligand>
</feature>
<feature type="binding site" evidence="6">
    <location>
        <position position="229"/>
    </location>
    <ligand>
        <name>Mg(2+)</name>
        <dbReference type="ChEBI" id="CHEBI:18420"/>
    </ligand>
</feature>
<dbReference type="Pfam" id="PF10396">
    <property type="entry name" value="TrmE_N"/>
    <property type="match status" value="1"/>
</dbReference>
<feature type="binding site" evidence="6">
    <location>
        <position position="244"/>
    </location>
    <ligand>
        <name>K(+)</name>
        <dbReference type="ChEBI" id="CHEBI:29103"/>
    </ligand>
</feature>
<dbReference type="InterPro" id="IPR005225">
    <property type="entry name" value="Small_GTP-bd"/>
</dbReference>
<dbReference type="Gene3D" id="3.40.50.300">
    <property type="entry name" value="P-loop containing nucleotide triphosphate hydrolases"/>
    <property type="match status" value="1"/>
</dbReference>
<keyword evidence="6" id="KW-0479">Metal-binding</keyword>
<proteinExistence type="inferred from homology"/>
<keyword evidence="6" id="KW-0460">Magnesium</keyword>
<feature type="binding site" evidence="6">
    <location>
        <begin position="244"/>
        <end position="250"/>
    </location>
    <ligand>
        <name>GTP</name>
        <dbReference type="ChEBI" id="CHEBI:37565"/>
    </ligand>
</feature>
<dbReference type="InterPro" id="IPR006073">
    <property type="entry name" value="GTP-bd"/>
</dbReference>
<dbReference type="InterPro" id="IPR004520">
    <property type="entry name" value="GTPase_MnmE"/>
</dbReference>
<dbReference type="Proteomes" id="UP000248330">
    <property type="component" value="Unassembled WGS sequence"/>
</dbReference>
<evidence type="ECO:0000259" key="8">
    <source>
        <dbReference type="PROSITE" id="PS51709"/>
    </source>
</evidence>
<feature type="binding site" evidence="6">
    <location>
        <position position="119"/>
    </location>
    <ligand>
        <name>(6S)-5-formyl-5,6,7,8-tetrahydrofolate</name>
        <dbReference type="ChEBI" id="CHEBI:57457"/>
    </ligand>
</feature>
<dbReference type="RefSeq" id="WP_110266491.1">
    <property type="nucleotide sequence ID" value="NZ_CAKZQT010000005.1"/>
</dbReference>
<evidence type="ECO:0000256" key="7">
    <source>
        <dbReference type="RuleBase" id="RU003313"/>
    </source>
</evidence>
<dbReference type="Pfam" id="PF01926">
    <property type="entry name" value="MMR_HSR1"/>
    <property type="match status" value="1"/>
</dbReference>
<keyword evidence="3 6" id="KW-0547">Nucleotide-binding</keyword>
<dbReference type="PROSITE" id="PS51709">
    <property type="entry name" value="G_TRME"/>
    <property type="match status" value="1"/>
</dbReference>
<dbReference type="InterPro" id="IPR031168">
    <property type="entry name" value="G_TrmE"/>
</dbReference>
<feature type="binding site" evidence="6">
    <location>
        <begin position="269"/>
        <end position="272"/>
    </location>
    <ligand>
        <name>GTP</name>
        <dbReference type="ChEBI" id="CHEBI:37565"/>
    </ligand>
</feature>
<dbReference type="EMBL" id="QICN01000011">
    <property type="protein sequence ID" value="PXV64946.1"/>
    <property type="molecule type" value="Genomic_DNA"/>
</dbReference>
<dbReference type="Gene3D" id="1.20.120.430">
    <property type="entry name" value="tRNA modification GTPase MnmE domain 2"/>
    <property type="match status" value="1"/>
</dbReference>
<keyword evidence="4 6" id="KW-0630">Potassium</keyword>
<dbReference type="NCBIfam" id="NF003661">
    <property type="entry name" value="PRK05291.1-3"/>
    <property type="match status" value="1"/>
</dbReference>
<feature type="binding site" evidence="6">
    <location>
        <position position="80"/>
    </location>
    <ligand>
        <name>(6S)-5-formyl-5,6,7,8-tetrahydrofolate</name>
        <dbReference type="ChEBI" id="CHEBI:57457"/>
    </ligand>
</feature>
<dbReference type="SUPFAM" id="SSF52540">
    <property type="entry name" value="P-loop containing nucleoside triphosphate hydrolases"/>
    <property type="match status" value="1"/>
</dbReference>
<dbReference type="GO" id="GO:0003924">
    <property type="term" value="F:GTPase activity"/>
    <property type="evidence" value="ECO:0007669"/>
    <property type="project" value="UniProtKB-UniRule"/>
</dbReference>
<evidence type="ECO:0000256" key="4">
    <source>
        <dbReference type="ARBA" id="ARBA00022958"/>
    </source>
</evidence>
<dbReference type="InterPro" id="IPR018948">
    <property type="entry name" value="GTP-bd_TrmE_N"/>
</dbReference>
<organism evidence="9 10">
    <name type="scientific">Sinimarinibacterium flocculans</name>
    <dbReference type="NCBI Taxonomy" id="985250"/>
    <lineage>
        <taxon>Bacteria</taxon>
        <taxon>Pseudomonadati</taxon>
        <taxon>Pseudomonadota</taxon>
        <taxon>Gammaproteobacteria</taxon>
        <taxon>Nevskiales</taxon>
        <taxon>Nevskiaceae</taxon>
        <taxon>Sinimarinibacterium</taxon>
    </lineage>
</organism>
<comment type="caution">
    <text evidence="6">Lacks conserved residue(s) required for the propagation of feature annotation.</text>
</comment>
<keyword evidence="10" id="KW-1185">Reference proteome</keyword>
<dbReference type="GO" id="GO:0005525">
    <property type="term" value="F:GTP binding"/>
    <property type="evidence" value="ECO:0007669"/>
    <property type="project" value="UniProtKB-UniRule"/>
</dbReference>
<feature type="binding site" evidence="6">
    <location>
        <position position="225"/>
    </location>
    <ligand>
        <name>K(+)</name>
        <dbReference type="ChEBI" id="CHEBI:29103"/>
    </ligand>
</feature>
<evidence type="ECO:0000313" key="10">
    <source>
        <dbReference type="Proteomes" id="UP000248330"/>
    </source>
</evidence>
<evidence type="ECO:0000256" key="5">
    <source>
        <dbReference type="ARBA" id="ARBA00023134"/>
    </source>
</evidence>
<dbReference type="Gene3D" id="3.30.1360.120">
    <property type="entry name" value="Probable tRNA modification gtpase trme, domain 1"/>
    <property type="match status" value="1"/>
</dbReference>
<dbReference type="HAMAP" id="MF_00379">
    <property type="entry name" value="GTPase_MnmE"/>
    <property type="match status" value="1"/>
</dbReference>
<feature type="binding site" evidence="6">
    <location>
        <position position="249"/>
    </location>
    <ligand>
        <name>K(+)</name>
        <dbReference type="ChEBI" id="CHEBI:29103"/>
    </ligand>
</feature>
<name>A0A318E201_9GAMM</name>
<comment type="function">
    <text evidence="6">Exhibits a very high intrinsic GTPase hydrolysis rate. Involved in the addition of a carboxymethylaminomethyl (cmnm) group at the wobble position (U34) of certain tRNAs, forming tRNA-cmnm(5)s(2)U34.</text>
</comment>
<dbReference type="NCBIfam" id="TIGR00450">
    <property type="entry name" value="mnmE_trmE_thdF"/>
    <property type="match status" value="1"/>
</dbReference>
<keyword evidence="6" id="KW-0378">Hydrolase</keyword>
<dbReference type="GO" id="GO:0002098">
    <property type="term" value="P:tRNA wobble uridine modification"/>
    <property type="evidence" value="ECO:0007669"/>
    <property type="project" value="TreeGrafter"/>
</dbReference>
<dbReference type="PANTHER" id="PTHR42714:SF2">
    <property type="entry name" value="TRNA MODIFICATION GTPASE GTPBP3, MITOCHONDRIAL"/>
    <property type="match status" value="1"/>
</dbReference>
<dbReference type="PANTHER" id="PTHR42714">
    <property type="entry name" value="TRNA MODIFICATION GTPASE GTPBP3"/>
    <property type="match status" value="1"/>
</dbReference>
<dbReference type="SUPFAM" id="SSF116878">
    <property type="entry name" value="TrmE connector domain"/>
    <property type="match status" value="1"/>
</dbReference>
<dbReference type="OrthoDB" id="9805918at2"/>
<dbReference type="InterPro" id="IPR027266">
    <property type="entry name" value="TrmE/GcvT-like"/>
</dbReference>